<feature type="transmembrane region" description="Helical" evidence="2">
    <location>
        <begin position="115"/>
        <end position="139"/>
    </location>
</feature>
<feature type="transmembrane region" description="Helical" evidence="2">
    <location>
        <begin position="326"/>
        <end position="349"/>
    </location>
</feature>
<feature type="transmembrane region" description="Helical" evidence="2">
    <location>
        <begin position="300"/>
        <end position="320"/>
    </location>
</feature>
<evidence type="ECO:0000256" key="2">
    <source>
        <dbReference type="SAM" id="Phobius"/>
    </source>
</evidence>
<feature type="transmembrane region" description="Helical" evidence="2">
    <location>
        <begin position="183"/>
        <end position="202"/>
    </location>
</feature>
<name>A0A2B4RYL9_STYPI</name>
<feature type="transmembrane region" description="Helical" evidence="2">
    <location>
        <begin position="273"/>
        <end position="288"/>
    </location>
</feature>
<feature type="transmembrane region" description="Helical" evidence="2">
    <location>
        <begin position="151"/>
        <end position="171"/>
    </location>
</feature>
<keyword evidence="2" id="KW-0472">Membrane</keyword>
<feature type="transmembrane region" description="Helical" evidence="2">
    <location>
        <begin position="90"/>
        <end position="109"/>
    </location>
</feature>
<dbReference type="PANTHER" id="PTHR11360:SF251">
    <property type="entry name" value="MAJOR FACILITATOR SUPERFAMILY (MFS) PROFILE DOMAIN-CONTAINING PROTEIN"/>
    <property type="match status" value="1"/>
</dbReference>
<evidence type="ECO:0000256" key="1">
    <source>
        <dbReference type="ARBA" id="ARBA00004141"/>
    </source>
</evidence>
<dbReference type="GO" id="GO:0022857">
    <property type="term" value="F:transmembrane transporter activity"/>
    <property type="evidence" value="ECO:0007669"/>
    <property type="project" value="InterPro"/>
</dbReference>
<organism evidence="4 5">
    <name type="scientific">Stylophora pistillata</name>
    <name type="common">Smooth cauliflower coral</name>
    <dbReference type="NCBI Taxonomy" id="50429"/>
    <lineage>
        <taxon>Eukaryota</taxon>
        <taxon>Metazoa</taxon>
        <taxon>Cnidaria</taxon>
        <taxon>Anthozoa</taxon>
        <taxon>Hexacorallia</taxon>
        <taxon>Scleractinia</taxon>
        <taxon>Astrocoeniina</taxon>
        <taxon>Pocilloporidae</taxon>
        <taxon>Stylophora</taxon>
    </lineage>
</organism>
<proteinExistence type="predicted"/>
<dbReference type="InterPro" id="IPR020846">
    <property type="entry name" value="MFS_dom"/>
</dbReference>
<reference evidence="5" key="1">
    <citation type="journal article" date="2017" name="bioRxiv">
        <title>Comparative analysis of the genomes of Stylophora pistillata and Acropora digitifera provides evidence for extensive differences between species of corals.</title>
        <authorList>
            <person name="Voolstra C.R."/>
            <person name="Li Y."/>
            <person name="Liew Y.J."/>
            <person name="Baumgarten S."/>
            <person name="Zoccola D."/>
            <person name="Flot J.-F."/>
            <person name="Tambutte S."/>
            <person name="Allemand D."/>
            <person name="Aranda M."/>
        </authorList>
    </citation>
    <scope>NUCLEOTIDE SEQUENCE [LARGE SCALE GENOMIC DNA]</scope>
</reference>
<dbReference type="InterPro" id="IPR036259">
    <property type="entry name" value="MFS_trans_sf"/>
</dbReference>
<dbReference type="GO" id="GO:0016020">
    <property type="term" value="C:membrane"/>
    <property type="evidence" value="ECO:0007669"/>
    <property type="project" value="UniProtKB-SubCell"/>
</dbReference>
<comment type="caution">
    <text evidence="4">The sequence shown here is derived from an EMBL/GenBank/DDBJ whole genome shotgun (WGS) entry which is preliminary data.</text>
</comment>
<feature type="domain" description="Major facilitator superfamily (MFS) profile" evidence="3">
    <location>
        <begin position="1"/>
        <end position="415"/>
    </location>
</feature>
<dbReference type="OrthoDB" id="5966099at2759"/>
<dbReference type="Pfam" id="PF07690">
    <property type="entry name" value="MFS_1"/>
    <property type="match status" value="1"/>
</dbReference>
<feature type="transmembrane region" description="Helical" evidence="2">
    <location>
        <begin position="389"/>
        <end position="413"/>
    </location>
</feature>
<feature type="transmembrane region" description="Helical" evidence="2">
    <location>
        <begin position="24"/>
        <end position="50"/>
    </location>
</feature>
<evidence type="ECO:0000313" key="4">
    <source>
        <dbReference type="EMBL" id="PFX21418.1"/>
    </source>
</evidence>
<dbReference type="Proteomes" id="UP000225706">
    <property type="component" value="Unassembled WGS sequence"/>
</dbReference>
<feature type="transmembrane region" description="Helical" evidence="2">
    <location>
        <begin position="235"/>
        <end position="253"/>
    </location>
</feature>
<dbReference type="Gene3D" id="1.20.1250.20">
    <property type="entry name" value="MFS general substrate transporter like domains"/>
    <property type="match status" value="1"/>
</dbReference>
<feature type="transmembrane region" description="Helical" evidence="2">
    <location>
        <begin position="361"/>
        <end position="383"/>
    </location>
</feature>
<dbReference type="AlphaFoldDB" id="A0A2B4RYL9"/>
<protein>
    <submittedName>
        <fullName evidence="4">Monocarboxylate transporter 12</fullName>
    </submittedName>
</protein>
<accession>A0A2B4RYL9</accession>
<dbReference type="PANTHER" id="PTHR11360">
    <property type="entry name" value="MONOCARBOXYLATE TRANSPORTER"/>
    <property type="match status" value="1"/>
</dbReference>
<keyword evidence="5" id="KW-1185">Reference proteome</keyword>
<dbReference type="InterPro" id="IPR050327">
    <property type="entry name" value="Proton-linked_MCT"/>
</dbReference>
<gene>
    <name evidence="4" type="primary">slc16a12</name>
    <name evidence="4" type="ORF">AWC38_SpisGene14109</name>
</gene>
<keyword evidence="2" id="KW-1133">Transmembrane helix</keyword>
<dbReference type="PROSITE" id="PS50850">
    <property type="entry name" value="MFS"/>
    <property type="match status" value="1"/>
</dbReference>
<comment type="subcellular location">
    <subcellularLocation>
        <location evidence="1">Membrane</location>
        <topology evidence="1">Multi-pass membrane protein</topology>
    </subcellularLocation>
</comment>
<feature type="transmembrane region" description="Helical" evidence="2">
    <location>
        <begin position="62"/>
        <end position="83"/>
    </location>
</feature>
<dbReference type="EMBL" id="LSMT01000278">
    <property type="protein sequence ID" value="PFX21418.1"/>
    <property type="molecule type" value="Genomic_DNA"/>
</dbReference>
<evidence type="ECO:0000313" key="5">
    <source>
        <dbReference type="Proteomes" id="UP000225706"/>
    </source>
</evidence>
<evidence type="ECO:0000259" key="3">
    <source>
        <dbReference type="PROSITE" id="PS50850"/>
    </source>
</evidence>
<keyword evidence="2" id="KW-0812">Transmembrane</keyword>
<sequence>MLADSVSDHHRRCFSGRPKQDTCWSWVVCLACAASNIIVCGIVNTYGIMFPFLLEEFQQGKALTALAGSFAMVGNGLFSPVVAQVCHRVGPLKTTIIGVFICCGALLATSKGPNMHLILLTYGVFFGFGTCFVFFVPYLVIPLFFAKRRAFALGLLAMGPGGGLFIMSPIVEGLLVAYSWRKTYMILAGIMAVALPFVCTVGRIPEQGNEQIFDEVDKKETCRERMCSTLKNKRFVIILESMYTYYAVHYIPLVHMARYCEEVGIPTKKASRLYLYSGLTSLLIRPVIGRLCDIKWIEACYIYQLAGAVNGVATLLLPLATKYFHFVLYLVVWGFADGATGCSVCIAIIGSFSDKQRATALGISFTVTCVVAAAGPALGGLMADELGSYVPAFYMTGVILVVGAAVIFLLPFFKLENRTLETKSDERLLVVEKCTVV</sequence>
<dbReference type="SUPFAM" id="SSF103473">
    <property type="entry name" value="MFS general substrate transporter"/>
    <property type="match status" value="1"/>
</dbReference>
<dbReference type="InterPro" id="IPR011701">
    <property type="entry name" value="MFS"/>
</dbReference>